<dbReference type="KEGG" id="mik:FOE78_23070"/>
<dbReference type="PANTHER" id="PTHR43270">
    <property type="entry name" value="BETA-ALA-HIS DIPEPTIDASE"/>
    <property type="match status" value="1"/>
</dbReference>
<dbReference type="Gene3D" id="3.40.630.10">
    <property type="entry name" value="Zn peptidases"/>
    <property type="match status" value="1"/>
</dbReference>
<proteinExistence type="predicted"/>
<keyword evidence="3" id="KW-0378">Hydrolase</keyword>
<name>A0A516Q4M4_9ACTN</name>
<organism evidence="5 6">
    <name type="scientific">Microlunatus elymi</name>
    <dbReference type="NCBI Taxonomy" id="2596828"/>
    <lineage>
        <taxon>Bacteria</taxon>
        <taxon>Bacillati</taxon>
        <taxon>Actinomycetota</taxon>
        <taxon>Actinomycetes</taxon>
        <taxon>Propionibacteriales</taxon>
        <taxon>Propionibacteriaceae</taxon>
        <taxon>Microlunatus</taxon>
    </lineage>
</organism>
<dbReference type="InterPro" id="IPR011650">
    <property type="entry name" value="Peptidase_M20_dimer"/>
</dbReference>
<dbReference type="GO" id="GO:0046872">
    <property type="term" value="F:metal ion binding"/>
    <property type="evidence" value="ECO:0007669"/>
    <property type="project" value="UniProtKB-KW"/>
</dbReference>
<dbReference type="EMBL" id="CP041692">
    <property type="protein sequence ID" value="QDP98400.1"/>
    <property type="molecule type" value="Genomic_DNA"/>
</dbReference>
<dbReference type="Proteomes" id="UP000319263">
    <property type="component" value="Chromosome"/>
</dbReference>
<reference evidence="5 6" key="1">
    <citation type="submission" date="2019-07" db="EMBL/GenBank/DDBJ databases">
        <title>Microlunatus dokdonensis sp. nov. isolated from the rhizospheric soil of the wild plant Elymus tsukushiensis.</title>
        <authorList>
            <person name="Ghim S.-Y."/>
            <person name="Hwang Y.-J."/>
            <person name="Son J.-S."/>
            <person name="Shin J.-H."/>
        </authorList>
    </citation>
    <scope>NUCLEOTIDE SEQUENCE [LARGE SCALE GENOMIC DNA]</scope>
    <source>
        <strain evidence="5 6">KUDC0627</strain>
    </source>
</reference>
<accession>A0A516Q4M4</accession>
<evidence type="ECO:0000256" key="3">
    <source>
        <dbReference type="ARBA" id="ARBA00022801"/>
    </source>
</evidence>
<dbReference type="RefSeq" id="WP_143988339.1">
    <property type="nucleotide sequence ID" value="NZ_CP041692.1"/>
</dbReference>
<dbReference type="NCBIfam" id="NF005914">
    <property type="entry name" value="PRK07907.1"/>
    <property type="match status" value="1"/>
</dbReference>
<feature type="domain" description="Peptidase M20 dimerisation" evidence="4">
    <location>
        <begin position="201"/>
        <end position="348"/>
    </location>
</feature>
<dbReference type="AlphaFoldDB" id="A0A516Q4M4"/>
<dbReference type="SUPFAM" id="SSF53187">
    <property type="entry name" value="Zn-dependent exopeptidases"/>
    <property type="match status" value="1"/>
</dbReference>
<evidence type="ECO:0000259" key="4">
    <source>
        <dbReference type="Pfam" id="PF07687"/>
    </source>
</evidence>
<dbReference type="InterPro" id="IPR002933">
    <property type="entry name" value="Peptidase_M20"/>
</dbReference>
<dbReference type="Gene3D" id="3.30.70.360">
    <property type="match status" value="1"/>
</dbReference>
<dbReference type="Pfam" id="PF07687">
    <property type="entry name" value="M20_dimer"/>
    <property type="match status" value="1"/>
</dbReference>
<protein>
    <submittedName>
        <fullName evidence="5">Dipeptidase</fullName>
    </submittedName>
</protein>
<evidence type="ECO:0000256" key="2">
    <source>
        <dbReference type="ARBA" id="ARBA00022723"/>
    </source>
</evidence>
<sequence>MTAVPSTAQEVRAAVERELPAVLAELERHVAIQSVSADPDRTDQVRSSAEFVAQQLRDLGAAEVKISQVDGGAPAVIGHFPAPAGQPTVCLYAHHDVQPEGDPDLWDRGDPFRVARDGDRLFGRGIADDKGGLAMHLAALRAFNGQPPVGVTLFIEGEEEVGSPTLQALLAKHREELSADVFVIGDSGNWEVGVPAFTNTLRGLAEAYVELRTIDHALHSGMFGGLVPDALTAICRLLATLHDDQGNVAVDGLNTAPAPEVDYPEERLRTEAAILDGVDFIGEGPYAMRIWAKPAITVVGLDATPVAKASNTLWPVARAKISMRVAPGQDSAEAQQKLIKHLEDHVPWGAQVTVTPGENGDPSVVPFEGRYADAARSAFSEAWGTEPVFMGQGGSIPMIADFARAYPDATVLVTGVADPDSRPHGSNESLHLGDFAKACAGEALLLLNCRAD</sequence>
<dbReference type="InterPro" id="IPR051458">
    <property type="entry name" value="Cyt/Met_Dipeptidase"/>
</dbReference>
<dbReference type="GO" id="GO:0006508">
    <property type="term" value="P:proteolysis"/>
    <property type="evidence" value="ECO:0007669"/>
    <property type="project" value="UniProtKB-KW"/>
</dbReference>
<dbReference type="PANTHER" id="PTHR43270:SF12">
    <property type="entry name" value="SUCCINYL-DIAMINOPIMELATE DESUCCINYLASE"/>
    <property type="match status" value="1"/>
</dbReference>
<evidence type="ECO:0000313" key="5">
    <source>
        <dbReference type="EMBL" id="QDP98400.1"/>
    </source>
</evidence>
<keyword evidence="2" id="KW-0479">Metal-binding</keyword>
<keyword evidence="6" id="KW-1185">Reference proteome</keyword>
<dbReference type="GO" id="GO:0008233">
    <property type="term" value="F:peptidase activity"/>
    <property type="evidence" value="ECO:0007669"/>
    <property type="project" value="UniProtKB-KW"/>
</dbReference>
<evidence type="ECO:0000313" key="6">
    <source>
        <dbReference type="Proteomes" id="UP000319263"/>
    </source>
</evidence>
<dbReference type="OrthoDB" id="9761532at2"/>
<evidence type="ECO:0000256" key="1">
    <source>
        <dbReference type="ARBA" id="ARBA00022670"/>
    </source>
</evidence>
<gene>
    <name evidence="5" type="ORF">FOE78_23070</name>
</gene>
<dbReference type="Pfam" id="PF01546">
    <property type="entry name" value="Peptidase_M20"/>
    <property type="match status" value="1"/>
</dbReference>
<keyword evidence="1" id="KW-0645">Protease</keyword>